<dbReference type="SUPFAM" id="SSF51735">
    <property type="entry name" value="NAD(P)-binding Rossmann-fold domains"/>
    <property type="match status" value="1"/>
</dbReference>
<dbReference type="PRINTS" id="PR00080">
    <property type="entry name" value="SDRFAMILY"/>
</dbReference>
<accession>A0A1F6BYS0</accession>
<name>A0A1F6BYS0_9BACT</name>
<dbReference type="AlphaFoldDB" id="A0A1F6BYS0"/>
<feature type="domain" description="Ketoreductase" evidence="4">
    <location>
        <begin position="7"/>
        <end position="186"/>
    </location>
</feature>
<evidence type="ECO:0000259" key="4">
    <source>
        <dbReference type="SMART" id="SM00822"/>
    </source>
</evidence>
<evidence type="ECO:0000256" key="2">
    <source>
        <dbReference type="ARBA" id="ARBA00023002"/>
    </source>
</evidence>
<keyword evidence="2" id="KW-0560">Oxidoreductase</keyword>
<reference evidence="5 6" key="1">
    <citation type="journal article" date="2016" name="Nat. Commun.">
        <title>Thousands of microbial genomes shed light on interconnected biogeochemical processes in an aquifer system.</title>
        <authorList>
            <person name="Anantharaman K."/>
            <person name="Brown C.T."/>
            <person name="Hug L.A."/>
            <person name="Sharon I."/>
            <person name="Castelle C.J."/>
            <person name="Probst A.J."/>
            <person name="Thomas B.C."/>
            <person name="Singh A."/>
            <person name="Wilkins M.J."/>
            <person name="Karaoz U."/>
            <person name="Brodie E.L."/>
            <person name="Williams K.H."/>
            <person name="Hubbard S.S."/>
            <person name="Banfield J.F."/>
        </authorList>
    </citation>
    <scope>NUCLEOTIDE SEQUENCE [LARGE SCALE GENOMIC DNA]</scope>
</reference>
<dbReference type="PROSITE" id="PS00061">
    <property type="entry name" value="ADH_SHORT"/>
    <property type="match status" value="1"/>
</dbReference>
<dbReference type="Proteomes" id="UP000176322">
    <property type="component" value="Unassembled WGS sequence"/>
</dbReference>
<organism evidence="5 6">
    <name type="scientific">Candidatus Kaiserbacteria bacterium RIFCSPHIGHO2_01_FULL_46_22</name>
    <dbReference type="NCBI Taxonomy" id="1798475"/>
    <lineage>
        <taxon>Bacteria</taxon>
        <taxon>Candidatus Kaiseribacteriota</taxon>
    </lineage>
</organism>
<dbReference type="STRING" id="1798475.A2837_00250"/>
<protein>
    <submittedName>
        <fullName evidence="5">Short chain dehydrogenase</fullName>
    </submittedName>
</protein>
<dbReference type="NCBIfam" id="NF006073">
    <property type="entry name" value="PRK08219.1"/>
    <property type="match status" value="1"/>
</dbReference>
<dbReference type="InterPro" id="IPR020904">
    <property type="entry name" value="Sc_DH/Rdtase_CS"/>
</dbReference>
<sequence length="242" mass="25975">MNTQEQLVALVTGAASGLGRAIARDLASRNVALVLLDRDGDSLRKAVNELHTGTNAVEAIVSDITDDESIARAVAQALAKFGGIDMLIHSAGSIKLGSVEDAPVEELDTQYRVNVRAPYVLTQQLLPSLRIRKGQIVFVNSTMGTGTKAGSSQYCATKHALRALADCLRQEVNAQDIRVLSVYPGKMATPMQEVLAAQSGKEFRPETMMKPEDVAATITHALCTPRTAEITDIYIRPMNSGL</sequence>
<dbReference type="Gene3D" id="3.40.50.720">
    <property type="entry name" value="NAD(P)-binding Rossmann-like Domain"/>
    <property type="match status" value="1"/>
</dbReference>
<dbReference type="InterPro" id="IPR002347">
    <property type="entry name" value="SDR_fam"/>
</dbReference>
<dbReference type="InterPro" id="IPR036291">
    <property type="entry name" value="NAD(P)-bd_dom_sf"/>
</dbReference>
<proteinExistence type="inferred from homology"/>
<dbReference type="EMBL" id="MFKO01000004">
    <property type="protein sequence ID" value="OGG41657.1"/>
    <property type="molecule type" value="Genomic_DNA"/>
</dbReference>
<evidence type="ECO:0000256" key="3">
    <source>
        <dbReference type="RuleBase" id="RU000363"/>
    </source>
</evidence>
<dbReference type="InterPro" id="IPR057326">
    <property type="entry name" value="KR_dom"/>
</dbReference>
<evidence type="ECO:0000313" key="6">
    <source>
        <dbReference type="Proteomes" id="UP000176322"/>
    </source>
</evidence>
<comment type="caution">
    <text evidence="5">The sequence shown here is derived from an EMBL/GenBank/DDBJ whole genome shotgun (WGS) entry which is preliminary data.</text>
</comment>
<dbReference type="PANTHER" id="PTHR44196:SF1">
    <property type="entry name" value="DEHYDROGENASE_REDUCTASE SDR FAMILY MEMBER 7B"/>
    <property type="match status" value="1"/>
</dbReference>
<gene>
    <name evidence="5" type="ORF">A2837_00250</name>
</gene>
<evidence type="ECO:0000313" key="5">
    <source>
        <dbReference type="EMBL" id="OGG41657.1"/>
    </source>
</evidence>
<dbReference type="GO" id="GO:0016491">
    <property type="term" value="F:oxidoreductase activity"/>
    <property type="evidence" value="ECO:0007669"/>
    <property type="project" value="UniProtKB-KW"/>
</dbReference>
<dbReference type="Pfam" id="PF00106">
    <property type="entry name" value="adh_short"/>
    <property type="match status" value="1"/>
</dbReference>
<dbReference type="SMART" id="SM00822">
    <property type="entry name" value="PKS_KR"/>
    <property type="match status" value="1"/>
</dbReference>
<dbReference type="GO" id="GO:0016020">
    <property type="term" value="C:membrane"/>
    <property type="evidence" value="ECO:0007669"/>
    <property type="project" value="TreeGrafter"/>
</dbReference>
<dbReference type="PANTHER" id="PTHR44196">
    <property type="entry name" value="DEHYDROGENASE/REDUCTASE SDR FAMILY MEMBER 7B"/>
    <property type="match status" value="1"/>
</dbReference>
<evidence type="ECO:0000256" key="1">
    <source>
        <dbReference type="ARBA" id="ARBA00006484"/>
    </source>
</evidence>
<dbReference type="PRINTS" id="PR00081">
    <property type="entry name" value="GDHRDH"/>
</dbReference>
<comment type="similarity">
    <text evidence="1 3">Belongs to the short-chain dehydrogenases/reductases (SDR) family.</text>
</comment>
<dbReference type="CDD" id="cd05233">
    <property type="entry name" value="SDR_c"/>
    <property type="match status" value="1"/>
</dbReference>